<dbReference type="Gene3D" id="1.10.238.160">
    <property type="match status" value="1"/>
</dbReference>
<accession>A0AAE4FDW2</accession>
<organism evidence="1 2">
    <name type="scientific">Morganella morganii</name>
    <name type="common">Proteus morganii</name>
    <dbReference type="NCBI Taxonomy" id="582"/>
    <lineage>
        <taxon>Bacteria</taxon>
        <taxon>Pseudomonadati</taxon>
        <taxon>Pseudomonadota</taxon>
        <taxon>Gammaproteobacteria</taxon>
        <taxon>Enterobacterales</taxon>
        <taxon>Morganellaceae</taxon>
        <taxon>Morganella</taxon>
    </lineage>
</organism>
<name>A0AAE4FDW2_MORMO</name>
<proteinExistence type="predicted"/>
<dbReference type="EMBL" id="JAPKIY010000013">
    <property type="protein sequence ID" value="MDS0898014.1"/>
    <property type="molecule type" value="Genomic_DNA"/>
</dbReference>
<reference evidence="1" key="1">
    <citation type="submission" date="2023-02" db="EMBL/GenBank/DDBJ databases">
        <title>Detection, antimicrobial susceptibility and genomic characterization of NDM-producing species of Morganellaceae, Yersiniaceae, and Enterobacteriaceae other than Klebsiella.</title>
        <authorList>
            <person name="Camargo C.H."/>
            <person name="Sacchi C.T."/>
            <person name="Campos K.R."/>
        </authorList>
    </citation>
    <scope>NUCLEOTIDE SEQUENCE</scope>
    <source>
        <strain evidence="1">1189_21</strain>
    </source>
</reference>
<dbReference type="RefSeq" id="WP_109882352.1">
    <property type="nucleotide sequence ID" value="NZ_BGLW01000018.1"/>
</dbReference>
<gene>
    <name evidence="1" type="ORF">OSC06_08510</name>
</gene>
<protein>
    <submittedName>
        <fullName evidence="1">AlpA family phage regulatory protein</fullName>
    </submittedName>
</protein>
<dbReference type="InterPro" id="IPR010260">
    <property type="entry name" value="AlpA"/>
</dbReference>
<dbReference type="Pfam" id="PF05930">
    <property type="entry name" value="Phage_AlpA"/>
    <property type="match status" value="1"/>
</dbReference>
<evidence type="ECO:0000313" key="2">
    <source>
        <dbReference type="Proteomes" id="UP001182247"/>
    </source>
</evidence>
<sequence length="65" mass="7797">MAEVKERDDDLLTMKEVEVIVTLKKTAIYDMIKRKEFPAQHKIGRRAARWVRGDILEWKRQQTAR</sequence>
<dbReference type="Proteomes" id="UP001182247">
    <property type="component" value="Unassembled WGS sequence"/>
</dbReference>
<evidence type="ECO:0000313" key="1">
    <source>
        <dbReference type="EMBL" id="MDS0898014.1"/>
    </source>
</evidence>
<dbReference type="AlphaFoldDB" id="A0AAE4FDW2"/>
<comment type="caution">
    <text evidence="1">The sequence shown here is derived from an EMBL/GenBank/DDBJ whole genome shotgun (WGS) entry which is preliminary data.</text>
</comment>